<dbReference type="RefSeq" id="WP_072587201.1">
    <property type="nucleotide sequence ID" value="NZ_CP013243.1"/>
</dbReference>
<organism evidence="1 2">
    <name type="scientific">Clostridium sporogenes</name>
    <dbReference type="NCBI Taxonomy" id="1509"/>
    <lineage>
        <taxon>Bacteria</taxon>
        <taxon>Bacillati</taxon>
        <taxon>Bacillota</taxon>
        <taxon>Clostridia</taxon>
        <taxon>Eubacteriales</taxon>
        <taxon>Clostridiaceae</taxon>
        <taxon>Clostridium</taxon>
    </lineage>
</organism>
<dbReference type="InterPro" id="IPR011856">
    <property type="entry name" value="tRNA_endonuc-like_dom_sf"/>
</dbReference>
<protein>
    <recommendedName>
        <fullName evidence="3">RAMA domain-containing protein</fullName>
    </recommendedName>
</protein>
<dbReference type="STRING" id="413999.CBO2088"/>
<dbReference type="GO" id="GO:0003676">
    <property type="term" value="F:nucleic acid binding"/>
    <property type="evidence" value="ECO:0007669"/>
    <property type="project" value="InterPro"/>
</dbReference>
<name>A0A1L3NCD5_CLOSG</name>
<proteinExistence type="predicted"/>
<sequence length="334" mass="38766">MLIPVKIEDSIEIKDIEIENTNFKSLNLREEHIEEFLRKNIDVIFEDETLLVVGKQVVNKENGRSDLTAVDENGNLVLIEIKRDVEDIRQRREAFEFQAIRYAASYAKVKTPDDLADKIFASYIEKYKDEFELGELTAYEKASRILNDFLEKNNVLKTFNSKQRIILISSSFDKQTLLATAWLIANNVDISCFDLSPMKIAGEYFIDINKILPPPALEDFYVEVDDKRQSTCTTKRNTSITRTILPGMNKLFEWKIIKTGDIVVIKNRDNSEATVIDSKYVNFKGEKLTFNKWGQKVTGWSSIGIYDWVIIKGKDKTLYEMRQEKMLSLEREIE</sequence>
<dbReference type="AlphaFoldDB" id="A0A1L3NCD5"/>
<gene>
    <name evidence="1" type="ORF">NPD5_4196</name>
</gene>
<reference evidence="1 2" key="1">
    <citation type="submission" date="2015-11" db="EMBL/GenBank/DDBJ databases">
        <authorList>
            <person name="Hill K.K."/>
            <person name="Shirey T.B."/>
            <person name="Raphael B."/>
            <person name="Daligault H.E."/>
            <person name="Davenport K.W."/>
            <person name="Bruce D.C."/>
            <person name="Foley B.T."/>
            <person name="Johnson S.L."/>
        </authorList>
    </citation>
    <scope>NUCLEOTIDE SEQUENCE [LARGE SCALE GENOMIC DNA]</scope>
    <source>
        <strain evidence="1 2">CDC_1632</strain>
    </source>
</reference>
<evidence type="ECO:0000313" key="2">
    <source>
        <dbReference type="Proteomes" id="UP000182204"/>
    </source>
</evidence>
<dbReference type="EMBL" id="CP013243">
    <property type="protein sequence ID" value="APH13766.1"/>
    <property type="molecule type" value="Genomic_DNA"/>
</dbReference>
<dbReference type="Proteomes" id="UP000182204">
    <property type="component" value="Chromosome"/>
</dbReference>
<evidence type="ECO:0008006" key="3">
    <source>
        <dbReference type="Google" id="ProtNLM"/>
    </source>
</evidence>
<dbReference type="Gene3D" id="3.40.1350.10">
    <property type="match status" value="1"/>
</dbReference>
<evidence type="ECO:0000313" key="1">
    <source>
        <dbReference type="EMBL" id="APH13766.1"/>
    </source>
</evidence>
<accession>A0A1L3NCD5</accession>